<reference evidence="3 4" key="1">
    <citation type="submission" date="2024-12" db="EMBL/GenBank/DDBJ databases">
        <title>The coexistence of Mycolicibacterium septicum and Mycolicibacterium nivoides in clinical samples.</title>
        <authorList>
            <person name="Wang C."/>
            <person name="Feng Y."/>
            <person name="Zong Z."/>
        </authorList>
    </citation>
    <scope>NUCLEOTIDE SEQUENCE [LARGE SCALE GENOMIC DNA]</scope>
    <source>
        <strain evidence="3 4">120309</strain>
    </source>
</reference>
<feature type="region of interest" description="Disordered" evidence="1">
    <location>
        <begin position="1"/>
        <end position="28"/>
    </location>
</feature>
<name>A0ABW9LDZ8_9MYCO</name>
<evidence type="ECO:0000256" key="1">
    <source>
        <dbReference type="SAM" id="MobiDB-lite"/>
    </source>
</evidence>
<dbReference type="RefSeq" id="WP_409543871.1">
    <property type="nucleotide sequence ID" value="NZ_JBKBDD010000006.1"/>
</dbReference>
<accession>A0ABW9LDZ8</accession>
<dbReference type="Proteomes" id="UP001635816">
    <property type="component" value="Unassembled WGS sequence"/>
</dbReference>
<feature type="domain" description="ApeA N-terminal" evidence="2">
    <location>
        <begin position="28"/>
        <end position="287"/>
    </location>
</feature>
<gene>
    <name evidence="3" type="ORF">ACK4CT_17800</name>
</gene>
<evidence type="ECO:0000313" key="3">
    <source>
        <dbReference type="EMBL" id="MFN6545042.1"/>
    </source>
</evidence>
<dbReference type="EMBL" id="JBKBDD010000006">
    <property type="protein sequence ID" value="MFN6545042.1"/>
    <property type="molecule type" value="Genomic_DNA"/>
</dbReference>
<feature type="compositionally biased region" description="Basic and acidic residues" evidence="1">
    <location>
        <begin position="1"/>
        <end position="20"/>
    </location>
</feature>
<proteinExistence type="predicted"/>
<keyword evidence="4" id="KW-1185">Reference proteome</keyword>
<sequence length="442" mass="48926">MSTNDFHELTDRLGRVHDADSGDQMGMGRLTASPKQIVLEYLPDKEPRQSALMSIPPREIPERLVFVDSRGVVGLDGCGIRRATRRGNQPSLVEVHADHSIQLERPTADFAAINSVRSEIAGLATWVTQQSVVEKTMYSNDDDLITRVVFEAKAGEPNEVGADHGLRFVPYFDTTSERSLSGGRHEIVEKMFVETRVEDAIGLDDHLKTHRNIQELLVIAYGEPCGQRLSWVASSANPSERIIPRTGSGDLWRGVISTWCGRGDADAPMEVPRKHTLFDYPDIGADGVKRWVEESAEWARVVGPLVLWHFDAGSSVEVELLQIGVALEALGYKIALRQRLIQPGGSQSFPQYLKRIGETLNCDVGPVIKGSPDNGVPAHADYEAWSEDFGLLYRQAKHADHPLPNGLHAVIAARSGARLLRMWLAVEFGVDHRTVNEFAKYA</sequence>
<dbReference type="InterPro" id="IPR041223">
    <property type="entry name" value="ApeA_NTD"/>
</dbReference>
<comment type="caution">
    <text evidence="3">The sequence shown here is derived from an EMBL/GenBank/DDBJ whole genome shotgun (WGS) entry which is preliminary data.</text>
</comment>
<dbReference type="Pfam" id="PF18862">
    <property type="entry name" value="ApeA_NTD1"/>
    <property type="match status" value="1"/>
</dbReference>
<protein>
    <recommendedName>
        <fullName evidence="2">ApeA N-terminal domain-containing protein</fullName>
    </recommendedName>
</protein>
<organism evidence="3 4">
    <name type="scientific">Mycolicibacterium nivoides</name>
    <dbReference type="NCBI Taxonomy" id="2487344"/>
    <lineage>
        <taxon>Bacteria</taxon>
        <taxon>Bacillati</taxon>
        <taxon>Actinomycetota</taxon>
        <taxon>Actinomycetes</taxon>
        <taxon>Mycobacteriales</taxon>
        <taxon>Mycobacteriaceae</taxon>
        <taxon>Mycolicibacterium</taxon>
    </lineage>
</organism>
<evidence type="ECO:0000259" key="2">
    <source>
        <dbReference type="Pfam" id="PF18862"/>
    </source>
</evidence>
<evidence type="ECO:0000313" key="4">
    <source>
        <dbReference type="Proteomes" id="UP001635816"/>
    </source>
</evidence>